<accession>A0A0E9RPN9</accession>
<reference evidence="1" key="2">
    <citation type="journal article" date="2015" name="Fish Shellfish Immunol.">
        <title>Early steps in the European eel (Anguilla anguilla)-Vibrio vulnificus interaction in the gills: Role of the RtxA13 toxin.</title>
        <authorList>
            <person name="Callol A."/>
            <person name="Pajuelo D."/>
            <person name="Ebbesson L."/>
            <person name="Teles M."/>
            <person name="MacKenzie S."/>
            <person name="Amaro C."/>
        </authorList>
    </citation>
    <scope>NUCLEOTIDE SEQUENCE</scope>
</reference>
<name>A0A0E9RPN9_ANGAN</name>
<organism evidence="1">
    <name type="scientific">Anguilla anguilla</name>
    <name type="common">European freshwater eel</name>
    <name type="synonym">Muraena anguilla</name>
    <dbReference type="NCBI Taxonomy" id="7936"/>
    <lineage>
        <taxon>Eukaryota</taxon>
        <taxon>Metazoa</taxon>
        <taxon>Chordata</taxon>
        <taxon>Craniata</taxon>
        <taxon>Vertebrata</taxon>
        <taxon>Euteleostomi</taxon>
        <taxon>Actinopterygii</taxon>
        <taxon>Neopterygii</taxon>
        <taxon>Teleostei</taxon>
        <taxon>Anguilliformes</taxon>
        <taxon>Anguillidae</taxon>
        <taxon>Anguilla</taxon>
    </lineage>
</organism>
<sequence>MVQLVICQIVAQGGRDPFTRASSASSHKSE</sequence>
<protein>
    <submittedName>
        <fullName evidence="1">Uncharacterized protein</fullName>
    </submittedName>
</protein>
<evidence type="ECO:0000313" key="1">
    <source>
        <dbReference type="EMBL" id="JAH30365.1"/>
    </source>
</evidence>
<dbReference type="EMBL" id="GBXM01078212">
    <property type="protein sequence ID" value="JAH30365.1"/>
    <property type="molecule type" value="Transcribed_RNA"/>
</dbReference>
<reference evidence="1" key="1">
    <citation type="submission" date="2014-11" db="EMBL/GenBank/DDBJ databases">
        <authorList>
            <person name="Amaro Gonzalez C."/>
        </authorList>
    </citation>
    <scope>NUCLEOTIDE SEQUENCE</scope>
</reference>
<dbReference type="AlphaFoldDB" id="A0A0E9RPN9"/>
<proteinExistence type="predicted"/>